<dbReference type="Proteomes" id="UP001189429">
    <property type="component" value="Unassembled WGS sequence"/>
</dbReference>
<protein>
    <submittedName>
        <fullName evidence="2">Uncharacterized protein</fullName>
    </submittedName>
</protein>
<proteinExistence type="predicted"/>
<reference evidence="2" key="1">
    <citation type="submission" date="2023-10" db="EMBL/GenBank/DDBJ databases">
        <authorList>
            <person name="Chen Y."/>
            <person name="Shah S."/>
            <person name="Dougan E. K."/>
            <person name="Thang M."/>
            <person name="Chan C."/>
        </authorList>
    </citation>
    <scope>NUCLEOTIDE SEQUENCE [LARGE SCALE GENOMIC DNA]</scope>
</reference>
<evidence type="ECO:0000313" key="2">
    <source>
        <dbReference type="EMBL" id="CAK0910816.1"/>
    </source>
</evidence>
<feature type="non-terminal residue" evidence="2">
    <location>
        <position position="1"/>
    </location>
</feature>
<feature type="region of interest" description="Disordered" evidence="1">
    <location>
        <begin position="22"/>
        <end position="48"/>
    </location>
</feature>
<evidence type="ECO:0000313" key="3">
    <source>
        <dbReference type="Proteomes" id="UP001189429"/>
    </source>
</evidence>
<organism evidence="2 3">
    <name type="scientific">Prorocentrum cordatum</name>
    <dbReference type="NCBI Taxonomy" id="2364126"/>
    <lineage>
        <taxon>Eukaryota</taxon>
        <taxon>Sar</taxon>
        <taxon>Alveolata</taxon>
        <taxon>Dinophyceae</taxon>
        <taxon>Prorocentrales</taxon>
        <taxon>Prorocentraceae</taxon>
        <taxon>Prorocentrum</taxon>
    </lineage>
</organism>
<sequence length="177" mass="18193">RRRQHVVPLLRELLLLEGSFDEDGHDSARPPLPPCASPAHALRGLPPDTPVPRVAASVGSVLGARSLSASLQRSSTRLALEEMNSCKRSFVDKKVHRRGAAISPGTGRCGLCGHPLGQKPPPAAFGGAGAGPAAEPAGASVPLAAPAPSPQMGLGRPRPGGIVLLGRKAVHAQCYLQ</sequence>
<name>A0ABN9YHG2_9DINO</name>
<feature type="non-terminal residue" evidence="2">
    <location>
        <position position="177"/>
    </location>
</feature>
<gene>
    <name evidence="2" type="ORF">PCOR1329_LOCUS84879</name>
</gene>
<comment type="caution">
    <text evidence="2">The sequence shown here is derived from an EMBL/GenBank/DDBJ whole genome shotgun (WGS) entry which is preliminary data.</text>
</comment>
<keyword evidence="3" id="KW-1185">Reference proteome</keyword>
<dbReference type="EMBL" id="CAUYUJ010022466">
    <property type="protein sequence ID" value="CAK0910816.1"/>
    <property type="molecule type" value="Genomic_DNA"/>
</dbReference>
<accession>A0ABN9YHG2</accession>
<evidence type="ECO:0000256" key="1">
    <source>
        <dbReference type="SAM" id="MobiDB-lite"/>
    </source>
</evidence>